<feature type="transmembrane region" description="Helical" evidence="1">
    <location>
        <begin position="35"/>
        <end position="54"/>
    </location>
</feature>
<feature type="transmembrane region" description="Helical" evidence="1">
    <location>
        <begin position="6"/>
        <end position="23"/>
    </location>
</feature>
<comment type="caution">
    <text evidence="2">The sequence shown here is derived from an EMBL/GenBank/DDBJ whole genome shotgun (WGS) entry which is preliminary data.</text>
</comment>
<dbReference type="EMBL" id="BAAAND010000012">
    <property type="protein sequence ID" value="GAA1611658.1"/>
    <property type="molecule type" value="Genomic_DNA"/>
</dbReference>
<dbReference type="Proteomes" id="UP001500190">
    <property type="component" value="Unassembled WGS sequence"/>
</dbReference>
<sequence>MSVGWEFYGGTALILLIVIVAGRRLRRPGSPKGPTWRNIAIGAVLFVLAGGLYTLPPHNVVIAVLVMVLGCGFFVIGIATLGGGYYGYLGAVAAGLAAVPWMMTPAPLVMSHVGRTVTCKVRDYDGTGVQSFTADCPDGHSHDMSSGDYKHFPNGQVRLIVDPNNVLPAQFDGPLHVTTKVVSSILMLLGAAGIVVAAAIKNRRLRGNVPHVANPGYSSGP</sequence>
<keyword evidence="1" id="KW-0472">Membrane</keyword>
<feature type="transmembrane region" description="Helical" evidence="1">
    <location>
        <begin position="181"/>
        <end position="200"/>
    </location>
</feature>
<reference evidence="2 3" key="1">
    <citation type="journal article" date="2019" name="Int. J. Syst. Evol. Microbiol.">
        <title>The Global Catalogue of Microorganisms (GCM) 10K type strain sequencing project: providing services to taxonomists for standard genome sequencing and annotation.</title>
        <authorList>
            <consortium name="The Broad Institute Genomics Platform"/>
            <consortium name="The Broad Institute Genome Sequencing Center for Infectious Disease"/>
            <person name="Wu L."/>
            <person name="Ma J."/>
        </authorList>
    </citation>
    <scope>NUCLEOTIDE SEQUENCE [LARGE SCALE GENOMIC DNA]</scope>
    <source>
        <strain evidence="2 3">JCM 14304</strain>
    </source>
</reference>
<name>A0ABN2EMV0_9ACTN</name>
<protein>
    <submittedName>
        <fullName evidence="2">Uncharacterized protein</fullName>
    </submittedName>
</protein>
<accession>A0ABN2EMV0</accession>
<evidence type="ECO:0000256" key="1">
    <source>
        <dbReference type="SAM" id="Phobius"/>
    </source>
</evidence>
<keyword evidence="1" id="KW-1133">Transmembrane helix</keyword>
<evidence type="ECO:0000313" key="2">
    <source>
        <dbReference type="EMBL" id="GAA1611658.1"/>
    </source>
</evidence>
<organism evidence="2 3">
    <name type="scientific">Kribbella karoonensis</name>
    <dbReference type="NCBI Taxonomy" id="324851"/>
    <lineage>
        <taxon>Bacteria</taxon>
        <taxon>Bacillati</taxon>
        <taxon>Actinomycetota</taxon>
        <taxon>Actinomycetes</taxon>
        <taxon>Propionibacteriales</taxon>
        <taxon>Kribbellaceae</taxon>
        <taxon>Kribbella</taxon>
    </lineage>
</organism>
<feature type="transmembrane region" description="Helical" evidence="1">
    <location>
        <begin position="60"/>
        <end position="78"/>
    </location>
</feature>
<evidence type="ECO:0000313" key="3">
    <source>
        <dbReference type="Proteomes" id="UP001500190"/>
    </source>
</evidence>
<keyword evidence="1" id="KW-0812">Transmembrane</keyword>
<dbReference type="RefSeq" id="WP_344200133.1">
    <property type="nucleotide sequence ID" value="NZ_BAAAND010000012.1"/>
</dbReference>
<keyword evidence="3" id="KW-1185">Reference proteome</keyword>
<feature type="transmembrane region" description="Helical" evidence="1">
    <location>
        <begin position="85"/>
        <end position="103"/>
    </location>
</feature>
<proteinExistence type="predicted"/>
<gene>
    <name evidence="2" type="ORF">GCM10009742_73140</name>
</gene>